<dbReference type="Pfam" id="PF07694">
    <property type="entry name" value="5TM-5TMR_LYT"/>
    <property type="match status" value="1"/>
</dbReference>
<keyword evidence="12" id="KW-0902">Two-component regulatory system</keyword>
<feature type="transmembrane region" description="Helical" evidence="14">
    <location>
        <begin position="138"/>
        <end position="159"/>
    </location>
</feature>
<feature type="domain" description="Histidine kinase" evidence="15">
    <location>
        <begin position="460"/>
        <end position="558"/>
    </location>
</feature>
<dbReference type="InterPro" id="IPR029016">
    <property type="entry name" value="GAF-like_dom_sf"/>
</dbReference>
<evidence type="ECO:0000313" key="17">
    <source>
        <dbReference type="Proteomes" id="UP000539052"/>
    </source>
</evidence>
<evidence type="ECO:0000256" key="1">
    <source>
        <dbReference type="ARBA" id="ARBA00000085"/>
    </source>
</evidence>
<accession>A0ABX1W114</accession>
<dbReference type="InterPro" id="IPR011620">
    <property type="entry name" value="Sig_transdc_His_kinase_LytS_TM"/>
</dbReference>
<feature type="transmembrane region" description="Helical" evidence="14">
    <location>
        <begin position="171"/>
        <end position="196"/>
    </location>
</feature>
<feature type="transmembrane region" description="Helical" evidence="14">
    <location>
        <begin position="100"/>
        <end position="118"/>
    </location>
</feature>
<protein>
    <recommendedName>
        <fullName evidence="3">histidine kinase</fullName>
        <ecNumber evidence="3">2.7.13.3</ecNumber>
    </recommendedName>
</protein>
<evidence type="ECO:0000256" key="11">
    <source>
        <dbReference type="ARBA" id="ARBA00022989"/>
    </source>
</evidence>
<keyword evidence="10" id="KW-0067">ATP-binding</keyword>
<keyword evidence="6" id="KW-0808">Transferase</keyword>
<evidence type="ECO:0000259" key="15">
    <source>
        <dbReference type="PROSITE" id="PS50109"/>
    </source>
</evidence>
<comment type="catalytic activity">
    <reaction evidence="1">
        <text>ATP + protein L-histidine = ADP + protein N-phospho-L-histidine.</text>
        <dbReference type="EC" id="2.7.13.3"/>
    </reaction>
</comment>
<evidence type="ECO:0000256" key="6">
    <source>
        <dbReference type="ARBA" id="ARBA00022679"/>
    </source>
</evidence>
<evidence type="ECO:0000256" key="8">
    <source>
        <dbReference type="ARBA" id="ARBA00022741"/>
    </source>
</evidence>
<gene>
    <name evidence="16" type="ORF">G9470_23660</name>
</gene>
<dbReference type="EC" id="2.7.13.3" evidence="3"/>
<dbReference type="SUPFAM" id="SSF55874">
    <property type="entry name" value="ATPase domain of HSP90 chaperone/DNA topoisomerase II/histidine kinase"/>
    <property type="match status" value="1"/>
</dbReference>
<evidence type="ECO:0000256" key="10">
    <source>
        <dbReference type="ARBA" id="ARBA00022840"/>
    </source>
</evidence>
<feature type="transmembrane region" description="Helical" evidence="14">
    <location>
        <begin position="40"/>
        <end position="61"/>
    </location>
</feature>
<evidence type="ECO:0000256" key="5">
    <source>
        <dbReference type="ARBA" id="ARBA00022553"/>
    </source>
</evidence>
<evidence type="ECO:0000256" key="9">
    <source>
        <dbReference type="ARBA" id="ARBA00022777"/>
    </source>
</evidence>
<dbReference type="InterPro" id="IPR003594">
    <property type="entry name" value="HATPase_dom"/>
</dbReference>
<dbReference type="Gene3D" id="3.30.450.40">
    <property type="match status" value="1"/>
</dbReference>
<name>A0ABX1W114_9FIRM</name>
<dbReference type="SMART" id="SM00387">
    <property type="entry name" value="HATPase_c"/>
    <property type="match status" value="1"/>
</dbReference>
<evidence type="ECO:0000256" key="2">
    <source>
        <dbReference type="ARBA" id="ARBA00004651"/>
    </source>
</evidence>
<evidence type="ECO:0000256" key="3">
    <source>
        <dbReference type="ARBA" id="ARBA00012438"/>
    </source>
</evidence>
<keyword evidence="5" id="KW-0597">Phosphoprotein</keyword>
<dbReference type="Gene3D" id="3.30.565.10">
    <property type="entry name" value="Histidine kinase-like ATPase, C-terminal domain"/>
    <property type="match status" value="1"/>
</dbReference>
<keyword evidence="7 14" id="KW-0812">Transmembrane</keyword>
<dbReference type="Proteomes" id="UP000539052">
    <property type="component" value="Unassembled WGS sequence"/>
</dbReference>
<dbReference type="PANTHER" id="PTHR34220:SF7">
    <property type="entry name" value="SENSOR HISTIDINE KINASE YPDA"/>
    <property type="match status" value="1"/>
</dbReference>
<feature type="transmembrane region" description="Helical" evidence="14">
    <location>
        <begin position="73"/>
        <end position="93"/>
    </location>
</feature>
<feature type="transmembrane region" description="Helical" evidence="14">
    <location>
        <begin position="6"/>
        <end position="28"/>
    </location>
</feature>
<proteinExistence type="predicted"/>
<dbReference type="InterPro" id="IPR036890">
    <property type="entry name" value="HATPase_C_sf"/>
</dbReference>
<keyword evidence="13 14" id="KW-0472">Membrane</keyword>
<dbReference type="InterPro" id="IPR010559">
    <property type="entry name" value="Sig_transdc_His_kin_internal"/>
</dbReference>
<comment type="caution">
    <text evidence="16">The sequence shown here is derived from an EMBL/GenBank/DDBJ whole genome shotgun (WGS) entry which is preliminary data.</text>
</comment>
<keyword evidence="4" id="KW-1003">Cell membrane</keyword>
<dbReference type="GO" id="GO:0016301">
    <property type="term" value="F:kinase activity"/>
    <property type="evidence" value="ECO:0007669"/>
    <property type="project" value="UniProtKB-KW"/>
</dbReference>
<keyword evidence="11 14" id="KW-1133">Transmembrane helix</keyword>
<evidence type="ECO:0000256" key="7">
    <source>
        <dbReference type="ARBA" id="ARBA00022692"/>
    </source>
</evidence>
<dbReference type="InterPro" id="IPR005467">
    <property type="entry name" value="His_kinase_dom"/>
</dbReference>
<comment type="subcellular location">
    <subcellularLocation>
        <location evidence="2">Cell membrane</location>
        <topology evidence="2">Multi-pass membrane protein</topology>
    </subcellularLocation>
</comment>
<evidence type="ECO:0000313" key="16">
    <source>
        <dbReference type="EMBL" id="NNJ32762.1"/>
    </source>
</evidence>
<dbReference type="Pfam" id="PF02518">
    <property type="entry name" value="HATPase_c"/>
    <property type="match status" value="1"/>
</dbReference>
<dbReference type="EMBL" id="JAAOXG010000067">
    <property type="protein sequence ID" value="NNJ32762.1"/>
    <property type="molecule type" value="Genomic_DNA"/>
</dbReference>
<keyword evidence="17" id="KW-1185">Reference proteome</keyword>
<evidence type="ECO:0000256" key="14">
    <source>
        <dbReference type="SAM" id="Phobius"/>
    </source>
</evidence>
<organism evidence="16 17">
    <name type="scientific">Lacrimispora defluvii</name>
    <dbReference type="NCBI Taxonomy" id="2719233"/>
    <lineage>
        <taxon>Bacteria</taxon>
        <taxon>Bacillati</taxon>
        <taxon>Bacillota</taxon>
        <taxon>Clostridia</taxon>
        <taxon>Lachnospirales</taxon>
        <taxon>Lachnospiraceae</taxon>
        <taxon>Lacrimispora</taxon>
    </lineage>
</organism>
<dbReference type="Pfam" id="PF06580">
    <property type="entry name" value="His_kinase"/>
    <property type="match status" value="1"/>
</dbReference>
<dbReference type="PROSITE" id="PS50109">
    <property type="entry name" value="HIS_KIN"/>
    <property type="match status" value="1"/>
</dbReference>
<sequence>MSSAMFFSLLLNIGLLVLIAALLTKIPIVRSMLLYDKHSAGCGIMLAIIFGLISIISTYTGVRTQGAIVNTRVIGVLAAGLLGGPYVGMGAALIGGIHRYLFDIGGFTAAACAVSTLVEGLAGSLFSSRFKAGKMGSSSVFILTVFVEFLQMMIILLISRPFSAAVQLVKLISLPMMTMNALGMLVFLGTFNMVFLEEDSQFAERMRLALGIVEQSLPHLRKGLYSIQDMQAAAEIIFQSTNCSAILITDTGKIISRKVNSELKDMNEDSVLLPILASIHDRKPTIFHYAKKGEPLYPILKNHIIVAAPIIEMNQVMGSLTMVIKKHCQQSQSDLNFASELARLFSTQFELSELEYQKKLRRKAELKALQSQVNPHFLYNSLNTISYVCRENPDRARELLLTLSSYYRQTLEHNSYMHTLKTELQHITSYLELEKARFEEKLHIDIITDENTNCQIPAFILQPLVENAIRYGFDKNANRYVSICACMEGAFTKISVSDKGPGIPETVIKHLYQGEHYGGVGLENVHKRLKSIYGQEHGLHILSSDSGSDISFTIPAAPESKGGFVYENCCD</sequence>
<evidence type="ECO:0000256" key="12">
    <source>
        <dbReference type="ARBA" id="ARBA00023012"/>
    </source>
</evidence>
<evidence type="ECO:0000256" key="4">
    <source>
        <dbReference type="ARBA" id="ARBA00022475"/>
    </source>
</evidence>
<dbReference type="InterPro" id="IPR050640">
    <property type="entry name" value="Bact_2-comp_sensor_kinase"/>
</dbReference>
<keyword evidence="8" id="KW-0547">Nucleotide-binding</keyword>
<keyword evidence="9 16" id="KW-0418">Kinase</keyword>
<reference evidence="16 17" key="1">
    <citation type="submission" date="2020-03" db="EMBL/GenBank/DDBJ databases">
        <title>Genome Sequence of industrial isolate, B5A.</title>
        <authorList>
            <person name="Sharma S."/>
            <person name="Patil P.B."/>
            <person name="Korpole S."/>
        </authorList>
    </citation>
    <scope>NUCLEOTIDE SEQUENCE [LARGE SCALE GENOMIC DNA]</scope>
    <source>
        <strain evidence="16 17">PI-S10-B5A</strain>
    </source>
</reference>
<dbReference type="PANTHER" id="PTHR34220">
    <property type="entry name" value="SENSOR HISTIDINE KINASE YPDA"/>
    <property type="match status" value="1"/>
</dbReference>
<evidence type="ECO:0000256" key="13">
    <source>
        <dbReference type="ARBA" id="ARBA00023136"/>
    </source>
</evidence>
<dbReference type="RefSeq" id="WP_170823809.1">
    <property type="nucleotide sequence ID" value="NZ_JAAOXG010000067.1"/>
</dbReference>